<sequence>AWIVNENTIHYRLIVLLQPPRGYSFSLEEDTTGQLPARSSRIRVVLECMCQQEQLLLGNVCFLHSADNELLRDQSSDLLCRLCTGAYLDLEKVACWAQLLVRSAWLYMPQAQQCQLTVLPSSQTCTFQLTGTSKMTIVTEMTFAVQPGSPGLYTSSA</sequence>
<reference evidence="1 2" key="1">
    <citation type="submission" date="2019-09" db="EMBL/GenBank/DDBJ databases">
        <title>Bird 10,000 Genomes (B10K) Project - Family phase.</title>
        <authorList>
            <person name="Zhang G."/>
        </authorList>
    </citation>
    <scope>NUCLEOTIDE SEQUENCE [LARGE SCALE GENOMIC DNA]</scope>
    <source>
        <strain evidence="1">B10K-DU-007-40</strain>
        <tissue evidence="1">Mixed tissue sample</tissue>
    </source>
</reference>
<dbReference type="Proteomes" id="UP000550660">
    <property type="component" value="Unassembled WGS sequence"/>
</dbReference>
<keyword evidence="2" id="KW-1185">Reference proteome</keyword>
<feature type="non-terminal residue" evidence="1">
    <location>
        <position position="157"/>
    </location>
</feature>
<dbReference type="AlphaFoldDB" id="A0A7L0E2M0"/>
<protein>
    <submittedName>
        <fullName evidence="1">IPIL1 protein</fullName>
    </submittedName>
</protein>
<dbReference type="EMBL" id="VXAG01000202">
    <property type="protein sequence ID" value="NXJ77330.1"/>
    <property type="molecule type" value="Genomic_DNA"/>
</dbReference>
<feature type="non-terminal residue" evidence="1">
    <location>
        <position position="1"/>
    </location>
</feature>
<organism evidence="1 2">
    <name type="scientific">Trogon melanurus</name>
    <name type="common">Black-tailed trogon</name>
    <dbReference type="NCBI Taxonomy" id="56311"/>
    <lineage>
        <taxon>Eukaryota</taxon>
        <taxon>Metazoa</taxon>
        <taxon>Chordata</taxon>
        <taxon>Craniata</taxon>
        <taxon>Vertebrata</taxon>
        <taxon>Euteleostomi</taxon>
        <taxon>Archelosauria</taxon>
        <taxon>Archosauria</taxon>
        <taxon>Dinosauria</taxon>
        <taxon>Saurischia</taxon>
        <taxon>Theropoda</taxon>
        <taxon>Coelurosauria</taxon>
        <taxon>Aves</taxon>
        <taxon>Neognathae</taxon>
        <taxon>Neoaves</taxon>
        <taxon>Telluraves</taxon>
        <taxon>Coraciimorphae</taxon>
        <taxon>Trogoniformes</taxon>
        <taxon>Trogonidae</taxon>
        <taxon>Trogon</taxon>
    </lineage>
</organism>
<accession>A0A7L0E2M0</accession>
<evidence type="ECO:0000313" key="1">
    <source>
        <dbReference type="EMBL" id="NXJ77330.1"/>
    </source>
</evidence>
<dbReference type="OrthoDB" id="9390510at2759"/>
<comment type="caution">
    <text evidence="1">The sequence shown here is derived from an EMBL/GenBank/DDBJ whole genome shotgun (WGS) entry which is preliminary data.</text>
</comment>
<evidence type="ECO:0000313" key="2">
    <source>
        <dbReference type="Proteomes" id="UP000550660"/>
    </source>
</evidence>
<proteinExistence type="predicted"/>
<name>A0A7L0E2M0_TROML</name>
<gene>
    <name evidence="1" type="primary">Itpripl1_1</name>
    <name evidence="1" type="ORF">TROMEL_R15153</name>
</gene>